<sequence>MSDQPNVDLTDHEHFRRLRRTDPVHWNPGTGAWSITRHADIRAVAADRATFASLAGGGPEGVRRLVLPHFRPFEVAELAAETRGMIDALIDVLPDGEPFDFVSALAARLPLLVLGRLVGAPAEDCEDLLAWTNALAAEDAAPEPAARARAALRDYFRDLEDERRRSPREDIVTALTRAEIDGLPLSRDELDGYYPRLLVAGNETTRHLLAGGMVALHRHPDEWTAVVRDPSRIPAMVEEMVRWTSPVLSTGRTATCDVELHGRRIRAGQQVVLWFCSGNRDETVFADPDRFVGDRTPNDHLGFGWGTHACLGAPLARLQTRLFLEHLVEQGLRIEPAASPTCSPSGAIERLPSRLRKEPQPATRP</sequence>
<keyword evidence="5" id="KW-1185">Reference proteome</keyword>
<dbReference type="RefSeq" id="WP_161101305.1">
    <property type="nucleotide sequence ID" value="NZ_JBHLYI010000002.1"/>
</dbReference>
<dbReference type="GO" id="GO:0020037">
    <property type="term" value="F:heme binding"/>
    <property type="evidence" value="ECO:0007669"/>
    <property type="project" value="InterPro"/>
</dbReference>
<dbReference type="Gene3D" id="1.10.630.10">
    <property type="entry name" value="Cytochrome P450"/>
    <property type="match status" value="1"/>
</dbReference>
<comment type="caution">
    <text evidence="4">The sequence shown here is derived from an EMBL/GenBank/DDBJ whole genome shotgun (WGS) entry which is preliminary data.</text>
</comment>
<evidence type="ECO:0000256" key="2">
    <source>
        <dbReference type="RuleBase" id="RU000461"/>
    </source>
</evidence>
<dbReference type="GO" id="GO:0016705">
    <property type="term" value="F:oxidoreductase activity, acting on paired donors, with incorporation or reduction of molecular oxygen"/>
    <property type="evidence" value="ECO:0007669"/>
    <property type="project" value="InterPro"/>
</dbReference>
<feature type="region of interest" description="Disordered" evidence="3">
    <location>
        <begin position="338"/>
        <end position="365"/>
    </location>
</feature>
<keyword evidence="2" id="KW-0479">Metal-binding</keyword>
<dbReference type="InterPro" id="IPR036396">
    <property type="entry name" value="Cyt_P450_sf"/>
</dbReference>
<dbReference type="PANTHER" id="PTHR46696:SF4">
    <property type="entry name" value="BIOTIN BIOSYNTHESIS CYTOCHROME P450"/>
    <property type="match status" value="1"/>
</dbReference>
<dbReference type="EMBL" id="WUTW01000001">
    <property type="protein sequence ID" value="MXQ63104.1"/>
    <property type="molecule type" value="Genomic_DNA"/>
</dbReference>
<dbReference type="InterPro" id="IPR001128">
    <property type="entry name" value="Cyt_P450"/>
</dbReference>
<evidence type="ECO:0000256" key="1">
    <source>
        <dbReference type="ARBA" id="ARBA00010617"/>
    </source>
</evidence>
<dbReference type="PANTHER" id="PTHR46696">
    <property type="entry name" value="P450, PUTATIVE (EUROFUNG)-RELATED"/>
    <property type="match status" value="1"/>
</dbReference>
<dbReference type="SUPFAM" id="SSF48264">
    <property type="entry name" value="Cytochrome P450"/>
    <property type="match status" value="1"/>
</dbReference>
<organism evidence="4 5">
    <name type="scientific">Actinomadura rayongensis</name>
    <dbReference type="NCBI Taxonomy" id="1429076"/>
    <lineage>
        <taxon>Bacteria</taxon>
        <taxon>Bacillati</taxon>
        <taxon>Actinomycetota</taxon>
        <taxon>Actinomycetes</taxon>
        <taxon>Streptosporangiales</taxon>
        <taxon>Thermomonosporaceae</taxon>
        <taxon>Actinomadura</taxon>
    </lineage>
</organism>
<keyword evidence="2" id="KW-0408">Iron</keyword>
<accession>A0A6I4W7H4</accession>
<dbReference type="GO" id="GO:0005506">
    <property type="term" value="F:iron ion binding"/>
    <property type="evidence" value="ECO:0007669"/>
    <property type="project" value="InterPro"/>
</dbReference>
<evidence type="ECO:0000256" key="3">
    <source>
        <dbReference type="SAM" id="MobiDB-lite"/>
    </source>
</evidence>
<dbReference type="Proteomes" id="UP000431901">
    <property type="component" value="Unassembled WGS sequence"/>
</dbReference>
<comment type="similarity">
    <text evidence="1 2">Belongs to the cytochrome P450 family.</text>
</comment>
<dbReference type="PRINTS" id="PR00359">
    <property type="entry name" value="BP450"/>
</dbReference>
<dbReference type="PROSITE" id="PS00086">
    <property type="entry name" value="CYTOCHROME_P450"/>
    <property type="match status" value="1"/>
</dbReference>
<keyword evidence="2" id="KW-0503">Monooxygenase</keyword>
<dbReference type="GO" id="GO:0004497">
    <property type="term" value="F:monooxygenase activity"/>
    <property type="evidence" value="ECO:0007669"/>
    <property type="project" value="UniProtKB-KW"/>
</dbReference>
<dbReference type="InterPro" id="IPR017972">
    <property type="entry name" value="Cyt_P450_CS"/>
</dbReference>
<dbReference type="AlphaFoldDB" id="A0A6I4W7H4"/>
<dbReference type="Pfam" id="PF00067">
    <property type="entry name" value="p450"/>
    <property type="match status" value="1"/>
</dbReference>
<evidence type="ECO:0000313" key="5">
    <source>
        <dbReference type="Proteomes" id="UP000431901"/>
    </source>
</evidence>
<keyword evidence="2" id="KW-0349">Heme</keyword>
<name>A0A6I4W7H4_9ACTN</name>
<evidence type="ECO:0000313" key="4">
    <source>
        <dbReference type="EMBL" id="MXQ63104.1"/>
    </source>
</evidence>
<proteinExistence type="inferred from homology"/>
<gene>
    <name evidence="4" type="ORF">GQ466_03550</name>
</gene>
<keyword evidence="2" id="KW-0560">Oxidoreductase</keyword>
<reference evidence="4 5" key="1">
    <citation type="submission" date="2019-12" db="EMBL/GenBank/DDBJ databases">
        <title>Nocardia macrotermitis sp. nov. and Nocardia aurantia sp. nov., isolated from the gut of the fungus growing-termite Macrotermes natalensis.</title>
        <authorList>
            <person name="Christine B."/>
            <person name="Rene B."/>
        </authorList>
    </citation>
    <scope>NUCLEOTIDE SEQUENCE [LARGE SCALE GENOMIC DNA]</scope>
    <source>
        <strain evidence="4 5">DSM 102126</strain>
    </source>
</reference>
<protein>
    <submittedName>
        <fullName evidence="4">Cytochrome P450</fullName>
    </submittedName>
</protein>
<dbReference type="OrthoDB" id="3203662at2"/>
<dbReference type="InterPro" id="IPR002397">
    <property type="entry name" value="Cyt_P450_B"/>
</dbReference>